<organism evidence="3 4">
    <name type="scientific">Actinacidiphila rubida</name>
    <dbReference type="NCBI Taxonomy" id="310780"/>
    <lineage>
        <taxon>Bacteria</taxon>
        <taxon>Bacillati</taxon>
        <taxon>Actinomycetota</taxon>
        <taxon>Actinomycetes</taxon>
        <taxon>Kitasatosporales</taxon>
        <taxon>Streptomycetaceae</taxon>
        <taxon>Actinacidiphila</taxon>
    </lineage>
</organism>
<dbReference type="AlphaFoldDB" id="A0A1H8KLS7"/>
<feature type="compositionally biased region" description="Low complexity" evidence="1">
    <location>
        <begin position="549"/>
        <end position="567"/>
    </location>
</feature>
<feature type="transmembrane region" description="Helical" evidence="2">
    <location>
        <begin position="256"/>
        <end position="276"/>
    </location>
</feature>
<evidence type="ECO:0000256" key="1">
    <source>
        <dbReference type="SAM" id="MobiDB-lite"/>
    </source>
</evidence>
<feature type="transmembrane region" description="Helical" evidence="2">
    <location>
        <begin position="288"/>
        <end position="315"/>
    </location>
</feature>
<reference evidence="3 4" key="1">
    <citation type="submission" date="2016-10" db="EMBL/GenBank/DDBJ databases">
        <authorList>
            <person name="de Groot N.N."/>
        </authorList>
    </citation>
    <scope>NUCLEOTIDE SEQUENCE [LARGE SCALE GENOMIC DNA]</scope>
    <source>
        <strain evidence="3 4">CGMCC 4.2026</strain>
    </source>
</reference>
<feature type="transmembrane region" description="Helical" evidence="2">
    <location>
        <begin position="874"/>
        <end position="891"/>
    </location>
</feature>
<dbReference type="STRING" id="310780.SAMN05216267_101385"/>
<feature type="transmembrane region" description="Helical" evidence="2">
    <location>
        <begin position="354"/>
        <end position="376"/>
    </location>
</feature>
<accession>A0A1H8KLS7</accession>
<keyword evidence="2" id="KW-0812">Transmembrane</keyword>
<feature type="transmembrane region" description="Helical" evidence="2">
    <location>
        <begin position="615"/>
        <end position="635"/>
    </location>
</feature>
<dbReference type="NCBIfam" id="NF047321">
    <property type="entry name" value="SCO7613_CTERM"/>
    <property type="match status" value="1"/>
</dbReference>
<feature type="transmembrane region" description="Helical" evidence="2">
    <location>
        <begin position="465"/>
        <end position="483"/>
    </location>
</feature>
<feature type="transmembrane region" description="Helical" evidence="2">
    <location>
        <begin position="321"/>
        <end position="342"/>
    </location>
</feature>
<feature type="transmembrane region" description="Helical" evidence="2">
    <location>
        <begin position="720"/>
        <end position="742"/>
    </location>
</feature>
<sequence length="986" mass="96757">MDAHQNGCPDCGSPLGTAPGPHCRRCGLPLTGPQAVELWQLDRALADLSARRAGLLARRGVLLAALRARSVRTAPGGAATGPLAAGPLAVGVGGGGQLGGVPWGAPRPDAPSPSVQTVLLVLGGVLTSVAGLVFTLVNWGHLGVAGRAAVLAAVTALAFAAHRALRPRLAATAETAAAIGVALVLLDFHAARAADLAGLAGVPGDAYGTLVTALTGAASWAYGQATRSTVLRAGALLLAQCTVPFAAATFGHGSAGWGTVFVAGAALDLSLALTLHRAARPLPVPARATAAAAAVWAAAVWAVVGGAVAGTAVLAAGPQSAYPPVLRACLPLVLLVLLAGLAARRPELPRPARVVAGALAGAALVAAAAAAPRIALPASWTVAAHAVPAAVLAVAALRRLEPPGTVTRREPLAAGAASAGAAVLGVALLQVLPDLLRALGEPLRQTVSGAQDTTERWHVAAQTPAVAGLVALVATTVALLLAAGRHGANSPSPTGRSGQAAGRPATDRDAAGSASSGASGGGDDANAPSGGPASGSAPAADHPADAPHRGPAAAASAGPHARPGAHAQADPHNQPGRSHAQPGPSVAAGASAGPGRPGQPWQGAWTPQPAAEAGYFAWCAAVVAAVLSAVVALALTPVAAGLPYGAALAAAWLPALVAAVVLARRPDADLVPRVCAVVAPAALALLWSLPHDTAALIVWGATATLCAGLAAALRGSAARWIADGAAACTLAALGVEAARAAAVAELPPHLAAFAVMGVAVAGLPVAARLRGAAFEATGYAAGAAAVLMTVPHRDAASVALAVAGVAALGVALRADRRGPAAVTATALLAGASWLRLAAAGVTAPEPYTVPVAVAALVLGNLRRRRFPQTGSWPAYGPGLGLALLPALGAAWADADWLRPLLLGVAALAVTLAGARHRLRAPLLLGGAVLTADAVHELAPAIAQSLGLVPRWAPLAAVGLLLLFLGATYEQRLADGRRLRDHLRRLT</sequence>
<feature type="transmembrane region" description="Helical" evidence="2">
    <location>
        <begin position="169"/>
        <end position="186"/>
    </location>
</feature>
<feature type="transmembrane region" description="Helical" evidence="2">
    <location>
        <begin position="748"/>
        <end position="766"/>
    </location>
</feature>
<proteinExistence type="predicted"/>
<keyword evidence="2" id="KW-0472">Membrane</keyword>
<feature type="transmembrane region" description="Helical" evidence="2">
    <location>
        <begin position="921"/>
        <end position="942"/>
    </location>
</feature>
<evidence type="ECO:0000313" key="4">
    <source>
        <dbReference type="Proteomes" id="UP000181951"/>
    </source>
</evidence>
<dbReference type="RefSeq" id="WP_075016944.1">
    <property type="nucleotide sequence ID" value="NZ_FODD01000013.1"/>
</dbReference>
<protein>
    <submittedName>
        <fullName evidence="3">Uncharacterized protein</fullName>
    </submittedName>
</protein>
<feature type="transmembrane region" description="Helical" evidence="2">
    <location>
        <begin position="230"/>
        <end position="250"/>
    </location>
</feature>
<feature type="compositionally biased region" description="Low complexity" evidence="1">
    <location>
        <begin position="524"/>
        <end position="541"/>
    </location>
</feature>
<feature type="transmembrane region" description="Helical" evidence="2">
    <location>
        <begin position="382"/>
        <end position="400"/>
    </location>
</feature>
<dbReference type="EMBL" id="FODD01000013">
    <property type="protein sequence ID" value="SEN93903.1"/>
    <property type="molecule type" value="Genomic_DNA"/>
</dbReference>
<feature type="transmembrane region" description="Helical" evidence="2">
    <location>
        <begin position="117"/>
        <end position="138"/>
    </location>
</feature>
<evidence type="ECO:0000313" key="3">
    <source>
        <dbReference type="EMBL" id="SEN93903.1"/>
    </source>
</evidence>
<feature type="transmembrane region" description="Helical" evidence="2">
    <location>
        <begin position="641"/>
        <end position="663"/>
    </location>
</feature>
<feature type="transmembrane region" description="Helical" evidence="2">
    <location>
        <begin position="670"/>
        <end position="689"/>
    </location>
</feature>
<feature type="transmembrane region" description="Helical" evidence="2">
    <location>
        <begin position="144"/>
        <end position="162"/>
    </location>
</feature>
<feature type="transmembrane region" description="Helical" evidence="2">
    <location>
        <begin position="695"/>
        <end position="713"/>
    </location>
</feature>
<gene>
    <name evidence="3" type="ORF">SAMN05216267_101385</name>
</gene>
<name>A0A1H8KLS7_9ACTN</name>
<feature type="compositionally biased region" description="Low complexity" evidence="1">
    <location>
        <begin position="580"/>
        <end position="600"/>
    </location>
</feature>
<feature type="transmembrane region" description="Helical" evidence="2">
    <location>
        <begin position="206"/>
        <end position="223"/>
    </location>
</feature>
<feature type="transmembrane region" description="Helical" evidence="2">
    <location>
        <begin position="412"/>
        <end position="432"/>
    </location>
</feature>
<dbReference type="InterPro" id="IPR058062">
    <property type="entry name" value="SCO7613_C"/>
</dbReference>
<dbReference type="Proteomes" id="UP000181951">
    <property type="component" value="Unassembled WGS sequence"/>
</dbReference>
<feature type="transmembrane region" description="Helical" evidence="2">
    <location>
        <begin position="897"/>
        <end position="914"/>
    </location>
</feature>
<feature type="transmembrane region" description="Helical" evidence="2">
    <location>
        <begin position="847"/>
        <end position="862"/>
    </location>
</feature>
<dbReference type="OrthoDB" id="3416299at2"/>
<feature type="region of interest" description="Disordered" evidence="1">
    <location>
        <begin position="485"/>
        <end position="605"/>
    </location>
</feature>
<evidence type="ECO:0000256" key="2">
    <source>
        <dbReference type="SAM" id="Phobius"/>
    </source>
</evidence>
<feature type="transmembrane region" description="Helical" evidence="2">
    <location>
        <begin position="948"/>
        <end position="968"/>
    </location>
</feature>
<keyword evidence="4" id="KW-1185">Reference proteome</keyword>
<feature type="transmembrane region" description="Helical" evidence="2">
    <location>
        <begin position="796"/>
        <end position="814"/>
    </location>
</feature>
<keyword evidence="2" id="KW-1133">Transmembrane helix</keyword>